<gene>
    <name evidence="2" type="ORF">RN607_10455</name>
</gene>
<organism evidence="2">
    <name type="scientific">Demequina capsici</name>
    <dbReference type="NCBI Taxonomy" id="3075620"/>
    <lineage>
        <taxon>Bacteria</taxon>
        <taxon>Bacillati</taxon>
        <taxon>Actinomycetota</taxon>
        <taxon>Actinomycetes</taxon>
        <taxon>Micrococcales</taxon>
        <taxon>Demequinaceae</taxon>
        <taxon>Demequina</taxon>
    </lineage>
</organism>
<dbReference type="Proteomes" id="UP001303408">
    <property type="component" value="Chromosome"/>
</dbReference>
<dbReference type="RefSeq" id="WP_313542490.1">
    <property type="nucleotide sequence ID" value="NZ_CP134880.1"/>
</dbReference>
<evidence type="ECO:0000256" key="1">
    <source>
        <dbReference type="SAM" id="SignalP"/>
    </source>
</evidence>
<proteinExistence type="predicted"/>
<dbReference type="AlphaFoldDB" id="A0AA96FBE7"/>
<reference evidence="2" key="1">
    <citation type="submission" date="2023-09" db="EMBL/GenBank/DDBJ databases">
        <title>Demequina sp. a novel bacteria isolated from Capsicum annuum.</title>
        <authorList>
            <person name="Humaira Z."/>
            <person name="Lee J."/>
            <person name="Cho D."/>
        </authorList>
    </citation>
    <scope>NUCLEOTIDE SEQUENCE</scope>
    <source>
        <strain evidence="2">PMTSA13</strain>
    </source>
</reference>
<name>A0AA96FBE7_9MICO</name>
<sequence length="201" mass="20513">MTGTIRTLPPILLAGALALAGCAGSDAIVTESPSSTAAAATAAAGAAPSPSATALTDDELLAMMPADAARDDVAGAMATAEYFVSAYPEALMAADARVLRAMSLPTCSFCADVVADVDHLAETGERLSAGTLSPDLSQLQAVMDDDGHAHVQIPVSQSRFEYVDSAGRSAGSSDPGVFVMSFLLTRTDTVWRINGVYVEDA</sequence>
<evidence type="ECO:0000313" key="2">
    <source>
        <dbReference type="EMBL" id="WNM26618.1"/>
    </source>
</evidence>
<keyword evidence="1" id="KW-0732">Signal</keyword>
<accession>A0AA96FBE7</accession>
<protein>
    <submittedName>
        <fullName evidence="2">DUF6318 family protein</fullName>
    </submittedName>
</protein>
<feature type="signal peptide" evidence="1">
    <location>
        <begin position="1"/>
        <end position="27"/>
    </location>
</feature>
<dbReference type="PROSITE" id="PS51257">
    <property type="entry name" value="PROKAR_LIPOPROTEIN"/>
    <property type="match status" value="1"/>
</dbReference>
<feature type="chain" id="PRO_5041717836" evidence="1">
    <location>
        <begin position="28"/>
        <end position="201"/>
    </location>
</feature>
<dbReference type="KEGG" id="dcp:RN607_10455"/>
<dbReference type="EMBL" id="CP134880">
    <property type="protein sequence ID" value="WNM26618.1"/>
    <property type="molecule type" value="Genomic_DNA"/>
</dbReference>